<evidence type="ECO:0000313" key="4">
    <source>
        <dbReference type="Proteomes" id="UP000077315"/>
    </source>
</evidence>
<name>A0A162WGU7_PHYB8</name>
<feature type="transmembrane region" description="Helical" evidence="2">
    <location>
        <begin position="86"/>
        <end position="104"/>
    </location>
</feature>
<feature type="compositionally biased region" description="Low complexity" evidence="1">
    <location>
        <begin position="261"/>
        <end position="290"/>
    </location>
</feature>
<protein>
    <submittedName>
        <fullName evidence="3">Uncharacterized protein</fullName>
    </submittedName>
</protein>
<evidence type="ECO:0000256" key="1">
    <source>
        <dbReference type="SAM" id="MobiDB-lite"/>
    </source>
</evidence>
<evidence type="ECO:0000256" key="2">
    <source>
        <dbReference type="SAM" id="Phobius"/>
    </source>
</evidence>
<feature type="compositionally biased region" description="Basic and acidic residues" evidence="1">
    <location>
        <begin position="292"/>
        <end position="304"/>
    </location>
</feature>
<sequence length="329" mass="37596">MALGLFVIVIRRWNSTKLIHGPYQSYNQLAEYLPEETFNERMAVIQELTHRTYPHLWPNTLLFAGSVALVVFAAVFAVVANAIRLSLWYPLLILIVPGIMGFWSSRRRSRHPERVEQYHNELKDCLKIMSFEDYGRQIKWGFRRLRESDNIQELCLGTSPKTWNIDLVIEVIQIDPEATVNQDIGEALPLYGLVAQDVVLEIGPAMQEYGPGSGPIDALPDYHPGETHVSLPNQRQRQVDDSEGPDNVLPMSIIPSEAPPDYSHQNQNHNNDSNNNSNSSSNSNHNNNYNHNHRENNIRMEEMASRASSYDSRQPLRAHTTRENSDRSE</sequence>
<dbReference type="Proteomes" id="UP000077315">
    <property type="component" value="Unassembled WGS sequence"/>
</dbReference>
<feature type="transmembrane region" description="Helical" evidence="2">
    <location>
        <begin position="61"/>
        <end position="80"/>
    </location>
</feature>
<dbReference type="GeneID" id="29004412"/>
<organism evidence="3 4">
    <name type="scientific">Phycomyces blakesleeanus (strain ATCC 8743b / DSM 1359 / FGSC 10004 / NBRC 33097 / NRRL 1555)</name>
    <dbReference type="NCBI Taxonomy" id="763407"/>
    <lineage>
        <taxon>Eukaryota</taxon>
        <taxon>Fungi</taxon>
        <taxon>Fungi incertae sedis</taxon>
        <taxon>Mucoromycota</taxon>
        <taxon>Mucoromycotina</taxon>
        <taxon>Mucoromycetes</taxon>
        <taxon>Mucorales</taxon>
        <taxon>Phycomycetaceae</taxon>
        <taxon>Phycomyces</taxon>
    </lineage>
</organism>
<feature type="region of interest" description="Disordered" evidence="1">
    <location>
        <begin position="211"/>
        <end position="329"/>
    </location>
</feature>
<dbReference type="EMBL" id="KV441026">
    <property type="protein sequence ID" value="OAD67035.1"/>
    <property type="molecule type" value="Genomic_DNA"/>
</dbReference>
<dbReference type="OrthoDB" id="2431604at2759"/>
<dbReference type="InParanoid" id="A0A162WGU7"/>
<accession>A0A162WGU7</accession>
<evidence type="ECO:0000313" key="3">
    <source>
        <dbReference type="EMBL" id="OAD67035.1"/>
    </source>
</evidence>
<dbReference type="RefSeq" id="XP_018285075.1">
    <property type="nucleotide sequence ID" value="XM_018443507.1"/>
</dbReference>
<proteinExistence type="predicted"/>
<dbReference type="AlphaFoldDB" id="A0A162WGU7"/>
<dbReference type="VEuPathDB" id="FungiDB:PHYBLDRAFT_79792"/>
<keyword evidence="2" id="KW-0472">Membrane</keyword>
<gene>
    <name evidence="3" type="ORF">PHYBLDRAFT_79792</name>
</gene>
<keyword evidence="4" id="KW-1185">Reference proteome</keyword>
<reference evidence="4" key="1">
    <citation type="submission" date="2015-06" db="EMBL/GenBank/DDBJ databases">
        <title>Expansion of signal transduction pathways in fungi by whole-genome duplication.</title>
        <authorList>
            <consortium name="DOE Joint Genome Institute"/>
            <person name="Corrochano L.M."/>
            <person name="Kuo A."/>
            <person name="Marcet-Houben M."/>
            <person name="Polaino S."/>
            <person name="Salamov A."/>
            <person name="Villalobos J.M."/>
            <person name="Alvarez M.I."/>
            <person name="Avalos J."/>
            <person name="Benito E.P."/>
            <person name="Benoit I."/>
            <person name="Burger G."/>
            <person name="Camino L.P."/>
            <person name="Canovas D."/>
            <person name="Cerda-Olmedo E."/>
            <person name="Cheng J.-F."/>
            <person name="Dominguez A."/>
            <person name="Elias M."/>
            <person name="Eslava A.P."/>
            <person name="Glaser F."/>
            <person name="Grimwood J."/>
            <person name="Gutierrez G."/>
            <person name="Heitman J."/>
            <person name="Henrissat B."/>
            <person name="Iturriaga E.A."/>
            <person name="Lang B.F."/>
            <person name="Lavin J.L."/>
            <person name="Lee S."/>
            <person name="Li W."/>
            <person name="Lindquist E."/>
            <person name="Lopez-Garcia S."/>
            <person name="Luque E.M."/>
            <person name="Marcos A.T."/>
            <person name="Martin J."/>
            <person name="McCluskey K."/>
            <person name="Medina H.R."/>
            <person name="Miralles-Duran A."/>
            <person name="Miyazaki A."/>
            <person name="Munoz-Torres E."/>
            <person name="Oguiza J.A."/>
            <person name="Ohm R."/>
            <person name="Olmedo M."/>
            <person name="Orejas M."/>
            <person name="Ortiz-Castellanos L."/>
            <person name="Pisabarro A.G."/>
            <person name="Rodriguez-Romero J."/>
            <person name="Ruiz-Herrera J."/>
            <person name="Ruiz-Vazquez R."/>
            <person name="Sanz C."/>
            <person name="Schackwitz W."/>
            <person name="Schmutz J."/>
            <person name="Shahriari M."/>
            <person name="Shelest E."/>
            <person name="Silva-Franco F."/>
            <person name="Soanes D."/>
            <person name="Syed K."/>
            <person name="Tagua V.G."/>
            <person name="Talbot N.J."/>
            <person name="Thon M."/>
            <person name="De vries R.P."/>
            <person name="Wiebenga A."/>
            <person name="Yadav J.S."/>
            <person name="Braun E.L."/>
            <person name="Baker S."/>
            <person name="Garre V."/>
            <person name="Horwitz B."/>
            <person name="Torres-Martinez S."/>
            <person name="Idnurm A."/>
            <person name="Herrera-Estrella A."/>
            <person name="Gabaldon T."/>
            <person name="Grigoriev I.V."/>
        </authorList>
    </citation>
    <scope>NUCLEOTIDE SEQUENCE [LARGE SCALE GENOMIC DNA]</scope>
    <source>
        <strain evidence="4">NRRL 1555(-)</strain>
    </source>
</reference>
<keyword evidence="2" id="KW-1133">Transmembrane helix</keyword>
<feature type="compositionally biased region" description="Basic and acidic residues" evidence="1">
    <location>
        <begin position="320"/>
        <end position="329"/>
    </location>
</feature>
<keyword evidence="2" id="KW-0812">Transmembrane</keyword>